<dbReference type="EMBL" id="CP036525">
    <property type="protein sequence ID" value="QDT07992.1"/>
    <property type="molecule type" value="Genomic_DNA"/>
</dbReference>
<dbReference type="RefSeq" id="WP_145176741.1">
    <property type="nucleotide sequence ID" value="NZ_CP036525.1"/>
</dbReference>
<sequence length="273" mass="30050">MNFLYFVEHPDNHFGPAEVAEAGIDYAIDGPILQIPAREGNSPSGKHGWIVADKSTTKSIKYDPQNQTWVRRVGDDRVWIGYAKDRPPKLAALRRSNLLHGQDITLADGSRIHVPIARQWSDVAERLLWSVALPQTLGRNESGEWVPKDVIVRYRRLWNLLCGYIDASETAVRTADVEPGAPVYFNYPEINELAIAAITANYRVSADEVEICGVYDQTVRSAIIATLKDDATKEAWIKKKAATLAAGLIADGGTSCDGADPSTQDAKTVTPQH</sequence>
<reference evidence="1 2" key="1">
    <citation type="submission" date="2019-02" db="EMBL/GenBank/DDBJ databases">
        <title>Deep-cultivation of Planctomycetes and their phenomic and genomic characterization uncovers novel biology.</title>
        <authorList>
            <person name="Wiegand S."/>
            <person name="Jogler M."/>
            <person name="Boedeker C."/>
            <person name="Pinto D."/>
            <person name="Vollmers J."/>
            <person name="Rivas-Marin E."/>
            <person name="Kohn T."/>
            <person name="Peeters S.H."/>
            <person name="Heuer A."/>
            <person name="Rast P."/>
            <person name="Oberbeckmann S."/>
            <person name="Bunk B."/>
            <person name="Jeske O."/>
            <person name="Meyerdierks A."/>
            <person name="Storesund J.E."/>
            <person name="Kallscheuer N."/>
            <person name="Luecker S."/>
            <person name="Lage O.M."/>
            <person name="Pohl T."/>
            <person name="Merkel B.J."/>
            <person name="Hornburger P."/>
            <person name="Mueller R.-W."/>
            <person name="Bruemmer F."/>
            <person name="Labrenz M."/>
            <person name="Spormann A.M."/>
            <person name="Op den Camp H."/>
            <person name="Overmann J."/>
            <person name="Amann R."/>
            <person name="Jetten M.S.M."/>
            <person name="Mascher T."/>
            <person name="Medema M.H."/>
            <person name="Devos D.P."/>
            <person name="Kaster A.-K."/>
            <person name="Ovreas L."/>
            <person name="Rohde M."/>
            <person name="Galperin M.Y."/>
            <person name="Jogler C."/>
        </authorList>
    </citation>
    <scope>NUCLEOTIDE SEQUENCE [LARGE SCALE GENOMIC DNA]</scope>
    <source>
        <strain evidence="1 2">K22_7</strain>
    </source>
</reference>
<proteinExistence type="predicted"/>
<organism evidence="1 2">
    <name type="scientific">Rubripirellula lacrimiformis</name>
    <dbReference type="NCBI Taxonomy" id="1930273"/>
    <lineage>
        <taxon>Bacteria</taxon>
        <taxon>Pseudomonadati</taxon>
        <taxon>Planctomycetota</taxon>
        <taxon>Planctomycetia</taxon>
        <taxon>Pirellulales</taxon>
        <taxon>Pirellulaceae</taxon>
        <taxon>Rubripirellula</taxon>
    </lineage>
</organism>
<dbReference type="AlphaFoldDB" id="A0A517NLI8"/>
<accession>A0A517NLI8</accession>
<protein>
    <submittedName>
        <fullName evidence="1">Uncharacterized protein</fullName>
    </submittedName>
</protein>
<gene>
    <name evidence="1" type="ORF">K227x_64220</name>
</gene>
<dbReference type="OrthoDB" id="271728at2"/>
<dbReference type="KEGG" id="rlc:K227x_64220"/>
<evidence type="ECO:0000313" key="1">
    <source>
        <dbReference type="EMBL" id="QDT07992.1"/>
    </source>
</evidence>
<dbReference type="Proteomes" id="UP000318538">
    <property type="component" value="Chromosome"/>
</dbReference>
<keyword evidence="2" id="KW-1185">Reference proteome</keyword>
<evidence type="ECO:0000313" key="2">
    <source>
        <dbReference type="Proteomes" id="UP000318538"/>
    </source>
</evidence>
<name>A0A517NLI8_9BACT</name>